<dbReference type="OrthoDB" id="291817at2759"/>
<sequence>MGCCQDRPTITLKANELRHTIKVPSIVLSQRGQTLEPLKISILGDIDQMDFIDEIPQQIPSITQIDSKIPNKFTTSGDLKETKELKSTQISDTIIIDMRSGTLLQSPLKSKQERNSSKNLNQKFLDML</sequence>
<organism evidence="1 2">
    <name type="scientific">Paramecium octaurelia</name>
    <dbReference type="NCBI Taxonomy" id="43137"/>
    <lineage>
        <taxon>Eukaryota</taxon>
        <taxon>Sar</taxon>
        <taxon>Alveolata</taxon>
        <taxon>Ciliophora</taxon>
        <taxon>Intramacronucleata</taxon>
        <taxon>Oligohymenophorea</taxon>
        <taxon>Peniculida</taxon>
        <taxon>Parameciidae</taxon>
        <taxon>Paramecium</taxon>
    </lineage>
</organism>
<accession>A0A8S1YCD7</accession>
<comment type="caution">
    <text evidence="1">The sequence shown here is derived from an EMBL/GenBank/DDBJ whole genome shotgun (WGS) entry which is preliminary data.</text>
</comment>
<reference evidence="1" key="1">
    <citation type="submission" date="2021-01" db="EMBL/GenBank/DDBJ databases">
        <authorList>
            <consortium name="Genoscope - CEA"/>
            <person name="William W."/>
        </authorList>
    </citation>
    <scope>NUCLEOTIDE SEQUENCE</scope>
</reference>
<gene>
    <name evidence="1" type="ORF">POCTA_138.1.T1540059</name>
</gene>
<proteinExistence type="predicted"/>
<evidence type="ECO:0000313" key="2">
    <source>
        <dbReference type="Proteomes" id="UP000683925"/>
    </source>
</evidence>
<evidence type="ECO:0000313" key="1">
    <source>
        <dbReference type="EMBL" id="CAD8211420.1"/>
    </source>
</evidence>
<dbReference type="AlphaFoldDB" id="A0A8S1YCD7"/>
<dbReference type="OMA" id="IPNKFTT"/>
<protein>
    <submittedName>
        <fullName evidence="1">Uncharacterized protein</fullName>
    </submittedName>
</protein>
<keyword evidence="2" id="KW-1185">Reference proteome</keyword>
<name>A0A8S1YCD7_PAROT</name>
<dbReference type="EMBL" id="CAJJDP010000156">
    <property type="protein sequence ID" value="CAD8211420.1"/>
    <property type="molecule type" value="Genomic_DNA"/>
</dbReference>
<dbReference type="Proteomes" id="UP000683925">
    <property type="component" value="Unassembled WGS sequence"/>
</dbReference>